<reference evidence="1" key="1">
    <citation type="submission" date="2020-05" db="EMBL/GenBank/DDBJ databases">
        <title>Genomic Encyclopedia of Type Strains, Phase IV (KMG-V): Genome sequencing to study the core and pangenomes of soil and plant-associated prokaryotes.</title>
        <authorList>
            <person name="Whitman W."/>
        </authorList>
    </citation>
    <scope>NUCLEOTIDE SEQUENCE</scope>
    <source>
        <strain evidence="1">16F</strain>
    </source>
</reference>
<name>A0A8J8GC79_9FLAO</name>
<organism evidence="1 2">
    <name type="scientific">Frigoriflavimonas asaccharolytica</name>
    <dbReference type="NCBI Taxonomy" id="2735899"/>
    <lineage>
        <taxon>Bacteria</taxon>
        <taxon>Pseudomonadati</taxon>
        <taxon>Bacteroidota</taxon>
        <taxon>Flavobacteriia</taxon>
        <taxon>Flavobacteriales</taxon>
        <taxon>Weeksellaceae</taxon>
        <taxon>Frigoriflavimonas</taxon>
    </lineage>
</organism>
<accession>A0A8J8GC79</accession>
<evidence type="ECO:0000313" key="2">
    <source>
        <dbReference type="Proteomes" id="UP000610746"/>
    </source>
</evidence>
<comment type="caution">
    <text evidence="1">The sequence shown here is derived from an EMBL/GenBank/DDBJ whole genome shotgun (WGS) entry which is preliminary data.</text>
</comment>
<protein>
    <submittedName>
        <fullName evidence="1">Pentose-5-phosphate-3-epimerase</fullName>
    </submittedName>
</protein>
<dbReference type="Proteomes" id="UP000610746">
    <property type="component" value="Unassembled WGS sequence"/>
</dbReference>
<proteinExistence type="predicted"/>
<dbReference type="EMBL" id="JABSNO010000015">
    <property type="protein sequence ID" value="NRS93052.1"/>
    <property type="molecule type" value="Genomic_DNA"/>
</dbReference>
<dbReference type="AlphaFoldDB" id="A0A8J8GC79"/>
<gene>
    <name evidence="1" type="ORF">HNQ03_002137</name>
</gene>
<evidence type="ECO:0000313" key="1">
    <source>
        <dbReference type="EMBL" id="NRS93052.1"/>
    </source>
</evidence>
<sequence length="33" mass="3809">MGTKLISPSLLSTDFENLESTKKTEKWKQQNLI</sequence>
<keyword evidence="2" id="KW-1185">Reference proteome</keyword>